<evidence type="ECO:0008006" key="4">
    <source>
        <dbReference type="Google" id="ProtNLM"/>
    </source>
</evidence>
<dbReference type="EMBL" id="BMAT01007639">
    <property type="protein sequence ID" value="GFR68270.1"/>
    <property type="molecule type" value="Genomic_DNA"/>
</dbReference>
<evidence type="ECO:0000256" key="1">
    <source>
        <dbReference type="SAM" id="MobiDB-lite"/>
    </source>
</evidence>
<accession>A0AAV4F7G0</accession>
<feature type="compositionally biased region" description="Basic and acidic residues" evidence="1">
    <location>
        <begin position="140"/>
        <end position="154"/>
    </location>
</feature>
<gene>
    <name evidence="2" type="ORF">ElyMa_003728000</name>
</gene>
<feature type="compositionally biased region" description="Basic and acidic residues" evidence="1">
    <location>
        <begin position="97"/>
        <end position="118"/>
    </location>
</feature>
<comment type="caution">
    <text evidence="2">The sequence shown here is derived from an EMBL/GenBank/DDBJ whole genome shotgun (WGS) entry which is preliminary data.</text>
</comment>
<dbReference type="AlphaFoldDB" id="A0AAV4F7G0"/>
<proteinExistence type="predicted"/>
<name>A0AAV4F7G0_9GAST</name>
<evidence type="ECO:0000313" key="3">
    <source>
        <dbReference type="Proteomes" id="UP000762676"/>
    </source>
</evidence>
<sequence>MKNLALKRWECQSEVNTSVRKVNTRTDNEDKSRERENDKVARSTDEIKSTEETLRENVYECSTPLLVQESSHMEPLQAEEASTDDTEGTHSPNQSNREMERAETEEDVRAEIEDIHKEHGTKKKKEKQTQNHGKKPINYQRRDSGKEYVWRKYT</sequence>
<feature type="compositionally biased region" description="Basic and acidic residues" evidence="1">
    <location>
        <begin position="24"/>
        <end position="58"/>
    </location>
</feature>
<dbReference type="Proteomes" id="UP000762676">
    <property type="component" value="Unassembled WGS sequence"/>
</dbReference>
<evidence type="ECO:0000313" key="2">
    <source>
        <dbReference type="EMBL" id="GFR68270.1"/>
    </source>
</evidence>
<organism evidence="2 3">
    <name type="scientific">Elysia marginata</name>
    <dbReference type="NCBI Taxonomy" id="1093978"/>
    <lineage>
        <taxon>Eukaryota</taxon>
        <taxon>Metazoa</taxon>
        <taxon>Spiralia</taxon>
        <taxon>Lophotrochozoa</taxon>
        <taxon>Mollusca</taxon>
        <taxon>Gastropoda</taxon>
        <taxon>Heterobranchia</taxon>
        <taxon>Euthyneura</taxon>
        <taxon>Panpulmonata</taxon>
        <taxon>Sacoglossa</taxon>
        <taxon>Placobranchoidea</taxon>
        <taxon>Plakobranchidae</taxon>
        <taxon>Elysia</taxon>
    </lineage>
</organism>
<protein>
    <recommendedName>
        <fullName evidence="4">CTNNB1 binding N-teminal domain-containing protein</fullName>
    </recommendedName>
</protein>
<feature type="region of interest" description="Disordered" evidence="1">
    <location>
        <begin position="1"/>
        <end position="154"/>
    </location>
</feature>
<keyword evidence="3" id="KW-1185">Reference proteome</keyword>
<reference evidence="2 3" key="1">
    <citation type="journal article" date="2021" name="Elife">
        <title>Chloroplast acquisition without the gene transfer in kleptoplastic sea slugs, Plakobranchus ocellatus.</title>
        <authorList>
            <person name="Maeda T."/>
            <person name="Takahashi S."/>
            <person name="Yoshida T."/>
            <person name="Shimamura S."/>
            <person name="Takaki Y."/>
            <person name="Nagai Y."/>
            <person name="Toyoda A."/>
            <person name="Suzuki Y."/>
            <person name="Arimoto A."/>
            <person name="Ishii H."/>
            <person name="Satoh N."/>
            <person name="Nishiyama T."/>
            <person name="Hasebe M."/>
            <person name="Maruyama T."/>
            <person name="Minagawa J."/>
            <person name="Obokata J."/>
            <person name="Shigenobu S."/>
        </authorList>
    </citation>
    <scope>NUCLEOTIDE SEQUENCE [LARGE SCALE GENOMIC DNA]</scope>
</reference>